<dbReference type="Proteomes" id="UP000268285">
    <property type="component" value="Unassembled WGS sequence"/>
</dbReference>
<dbReference type="AlphaFoldDB" id="A0A498R0L4"/>
<proteinExistence type="predicted"/>
<sequence>MLGNVSCKIGGMASGTPNTPAFAGFLKDTREYFHFSQQSVADAGGPHRQLQAALEKGDEPEVSSAVLFMFDHAYGWPTGYTQAVAELGVYQQTFEQPQALAGDEHDRRALLDYFGQPEHVVGSATKTFAALYRHAERDSQIGAAYLGFFPDTGKPCYLEGPVLTNLGFDVLYPMVLARHGVTTIDSEVADDETLCKLRNLALGHMAEGLGQNKVEWFRIGTNRPELASASPIAIDPLLGITTLSDAKRLAAELLQIRPHVPTTPLQAGYTFLAVVAFGEDTFATLTELKRQGTDPYARDFDARFTAFWQKFYDPKAGPDVAEPDRFACDLLSGVMFGRSNGMEMSICDYSGQQYPRYEIARTVSQASLMAADRPPAIVVYDGQCVPELPTVQSLQWPTRALTFYNVDLDSTGVLHPALGRYPYMRVGITSADDRAVLAHRDPDILGTLTNYIGRQAIYCSSNRAQRVWIPGR</sequence>
<accession>A0A498R0L4</accession>
<dbReference type="EMBL" id="UPHU01000002">
    <property type="protein sequence ID" value="VBA68743.1"/>
    <property type="molecule type" value="Genomic_DNA"/>
</dbReference>
<name>A0A498R0L4_9MYCO</name>
<organism evidence="1 2">
    <name type="scientific">Mycobacterium pseudokansasii</name>
    <dbReference type="NCBI Taxonomy" id="2341080"/>
    <lineage>
        <taxon>Bacteria</taxon>
        <taxon>Bacillati</taxon>
        <taxon>Actinomycetota</taxon>
        <taxon>Actinomycetes</taxon>
        <taxon>Mycobacteriales</taxon>
        <taxon>Mycobacteriaceae</taxon>
        <taxon>Mycobacterium</taxon>
    </lineage>
</organism>
<keyword evidence="2" id="KW-1185">Reference proteome</keyword>
<evidence type="ECO:0000313" key="1">
    <source>
        <dbReference type="EMBL" id="VBA68743.1"/>
    </source>
</evidence>
<protein>
    <submittedName>
        <fullName evidence="1">Uncharacterized protein</fullName>
    </submittedName>
</protein>
<reference evidence="1 2" key="1">
    <citation type="submission" date="2018-09" db="EMBL/GenBank/DDBJ databases">
        <authorList>
            <person name="Tagini F."/>
        </authorList>
    </citation>
    <scope>NUCLEOTIDE SEQUENCE [LARGE SCALE GENOMIC DNA]</scope>
    <source>
        <strain evidence="1 2">MK142</strain>
    </source>
</reference>
<gene>
    <name evidence="1" type="ORF">LAUMK142_05777</name>
</gene>
<evidence type="ECO:0000313" key="2">
    <source>
        <dbReference type="Proteomes" id="UP000268285"/>
    </source>
</evidence>